<keyword evidence="6" id="KW-1185">Reference proteome</keyword>
<evidence type="ECO:0000313" key="5">
    <source>
        <dbReference type="EMBL" id="RJE21362.1"/>
    </source>
</evidence>
<evidence type="ECO:0000313" key="6">
    <source>
        <dbReference type="Proteomes" id="UP000266188"/>
    </source>
</evidence>
<feature type="binding site" evidence="2">
    <location>
        <position position="330"/>
    </location>
    <ligand>
        <name>FAD</name>
        <dbReference type="ChEBI" id="CHEBI:57692"/>
    </ligand>
</feature>
<name>A0A3A2ZDY2_9EURO</name>
<dbReference type="GO" id="GO:0003904">
    <property type="term" value="F:deoxyribodipyrimidine photo-lyase activity"/>
    <property type="evidence" value="ECO:0007669"/>
    <property type="project" value="TreeGrafter"/>
</dbReference>
<dbReference type="AlphaFoldDB" id="A0A3A2ZDY2"/>
<dbReference type="SUPFAM" id="SSF48173">
    <property type="entry name" value="Cryptochrome/photolyase FAD-binding domain"/>
    <property type="match status" value="1"/>
</dbReference>
<dbReference type="InterPro" id="IPR002081">
    <property type="entry name" value="Cryptochrome/DNA_photolyase_1"/>
</dbReference>
<evidence type="ECO:0000256" key="3">
    <source>
        <dbReference type="SAM" id="MobiDB-lite"/>
    </source>
</evidence>
<feature type="binding site" evidence="2">
    <location>
        <begin position="384"/>
        <end position="391"/>
    </location>
    <ligand>
        <name>FAD</name>
        <dbReference type="ChEBI" id="CHEBI:57692"/>
    </ligand>
</feature>
<feature type="binding site" evidence="2">
    <location>
        <position position="381"/>
    </location>
    <ligand>
        <name>FAD</name>
        <dbReference type="ChEBI" id="CHEBI:57692"/>
    </ligand>
</feature>
<comment type="cofactor">
    <cofactor evidence="2">
        <name>FAD</name>
        <dbReference type="ChEBI" id="CHEBI:57692"/>
    </cofactor>
    <text evidence="2">Binds 1 FAD per subunit.</text>
</comment>
<proteinExistence type="inferred from homology"/>
<evidence type="ECO:0000256" key="2">
    <source>
        <dbReference type="PIRSR" id="PIRSR602081-1"/>
    </source>
</evidence>
<feature type="domain" description="Photolyase/cryptochrome alpha/beta" evidence="4">
    <location>
        <begin position="90"/>
        <end position="227"/>
    </location>
</feature>
<dbReference type="GO" id="GO:0005737">
    <property type="term" value="C:cytoplasm"/>
    <property type="evidence" value="ECO:0007669"/>
    <property type="project" value="TreeGrafter"/>
</dbReference>
<dbReference type="EMBL" id="MVGC01000233">
    <property type="protein sequence ID" value="RJE21362.1"/>
    <property type="molecule type" value="Genomic_DNA"/>
</dbReference>
<dbReference type="SUPFAM" id="SSF52425">
    <property type="entry name" value="Cryptochrome/photolyase, N-terminal domain"/>
    <property type="match status" value="1"/>
</dbReference>
<feature type="region of interest" description="Disordered" evidence="3">
    <location>
        <begin position="1"/>
        <end position="31"/>
    </location>
</feature>
<evidence type="ECO:0000256" key="1">
    <source>
        <dbReference type="ARBA" id="ARBA00005862"/>
    </source>
</evidence>
<reference evidence="6" key="1">
    <citation type="submission" date="2017-02" db="EMBL/GenBank/DDBJ databases">
        <authorList>
            <person name="Tafer H."/>
            <person name="Lopandic K."/>
        </authorList>
    </citation>
    <scope>NUCLEOTIDE SEQUENCE [LARGE SCALE GENOMIC DNA]</scope>
    <source>
        <strain evidence="6">CBS 366.77</strain>
    </source>
</reference>
<dbReference type="Gene3D" id="1.25.40.80">
    <property type="match status" value="1"/>
</dbReference>
<dbReference type="Pfam" id="PF00875">
    <property type="entry name" value="DNA_photolyase"/>
    <property type="match status" value="1"/>
</dbReference>
<comment type="caution">
    <text evidence="5">The sequence shown here is derived from an EMBL/GenBank/DDBJ whole genome shotgun (WGS) entry which is preliminary data.</text>
</comment>
<comment type="similarity">
    <text evidence="1">Belongs to the DNA photolyase class-1 family.</text>
</comment>
<dbReference type="GO" id="GO:0043153">
    <property type="term" value="P:entrainment of circadian clock by photoperiod"/>
    <property type="evidence" value="ECO:0007669"/>
    <property type="project" value="TreeGrafter"/>
</dbReference>
<dbReference type="PROSITE" id="PS51645">
    <property type="entry name" value="PHR_CRY_ALPHA_BETA"/>
    <property type="match status" value="1"/>
</dbReference>
<gene>
    <name evidence="5" type="ORF">PHISCL_06294</name>
</gene>
<dbReference type="GO" id="GO:0071949">
    <property type="term" value="F:FAD binding"/>
    <property type="evidence" value="ECO:0007669"/>
    <property type="project" value="TreeGrafter"/>
</dbReference>
<dbReference type="GO" id="GO:0005634">
    <property type="term" value="C:nucleus"/>
    <property type="evidence" value="ECO:0007669"/>
    <property type="project" value="TreeGrafter"/>
</dbReference>
<protein>
    <submittedName>
        <fullName evidence="5">Deoxyribodipyrimidine photo-lyase</fullName>
    </submittedName>
</protein>
<dbReference type="GO" id="GO:0003677">
    <property type="term" value="F:DNA binding"/>
    <property type="evidence" value="ECO:0007669"/>
    <property type="project" value="TreeGrafter"/>
</dbReference>
<keyword evidence="2" id="KW-0285">Flavoprotein</keyword>
<dbReference type="InterPro" id="IPR036134">
    <property type="entry name" value="Crypto/Photolyase_FAD-like_sf"/>
</dbReference>
<dbReference type="InterPro" id="IPR036155">
    <property type="entry name" value="Crypto/Photolyase_N_sf"/>
</dbReference>
<dbReference type="PANTHER" id="PTHR11455:SF18">
    <property type="entry name" value="SI:CH1073-390K14.1"/>
    <property type="match status" value="1"/>
</dbReference>
<dbReference type="OrthoDB" id="435881at2759"/>
<keyword evidence="5" id="KW-0456">Lyase</keyword>
<dbReference type="InterPro" id="IPR014729">
    <property type="entry name" value="Rossmann-like_a/b/a_fold"/>
</dbReference>
<dbReference type="GO" id="GO:0032922">
    <property type="term" value="P:circadian regulation of gene expression"/>
    <property type="evidence" value="ECO:0007669"/>
    <property type="project" value="TreeGrafter"/>
</dbReference>
<feature type="binding site" evidence="2">
    <location>
        <begin position="342"/>
        <end position="346"/>
    </location>
    <ligand>
        <name>FAD</name>
        <dbReference type="ChEBI" id="CHEBI:57692"/>
    </ligand>
</feature>
<organism evidence="5 6">
    <name type="scientific">Aspergillus sclerotialis</name>
    <dbReference type="NCBI Taxonomy" id="2070753"/>
    <lineage>
        <taxon>Eukaryota</taxon>
        <taxon>Fungi</taxon>
        <taxon>Dikarya</taxon>
        <taxon>Ascomycota</taxon>
        <taxon>Pezizomycotina</taxon>
        <taxon>Eurotiomycetes</taxon>
        <taxon>Eurotiomycetidae</taxon>
        <taxon>Eurotiales</taxon>
        <taxon>Aspergillaceae</taxon>
        <taxon>Aspergillus</taxon>
        <taxon>Aspergillus subgen. Polypaecilum</taxon>
    </lineage>
</organism>
<keyword evidence="2" id="KW-0274">FAD</keyword>
<dbReference type="InterPro" id="IPR006050">
    <property type="entry name" value="DNA_photolyase_N"/>
</dbReference>
<dbReference type="Proteomes" id="UP000266188">
    <property type="component" value="Unassembled WGS sequence"/>
</dbReference>
<accession>A0A3A2ZDY2</accession>
<dbReference type="STRING" id="2070753.A0A3A2ZDY2"/>
<evidence type="ECO:0000259" key="4">
    <source>
        <dbReference type="PROSITE" id="PS51645"/>
    </source>
</evidence>
<dbReference type="Gene3D" id="3.40.50.620">
    <property type="entry name" value="HUPs"/>
    <property type="match status" value="1"/>
</dbReference>
<sequence>MPPHKRKQSDAAMDDLSGTPKRGKLDSDRFHPNAHQVEEFGIVMRDFYPPEMSNERCESYNNGILERPIETLQKACEETMETRNSIKTNKAVVHWFKSDLRLHDNRALQRAYQVARDNNIPIIGLYILSPEDLTAHLLSAPRVDMTLRTLELLKRNLDEIDIPLYMETQYERKPIPKRVVDLCRRWGANHIFANLEYEVDELRREAKLVRLCAQNGINFEVVHDTCVVPPGLLTNQQGNQYAVYSPWYRAWVEFLKANPDYLEPVDEIGANPGDPRKHLKDLFDYMVPEPPKNKRLSDEDRERFRTLYPAGEYEALRRLEQFLEEKAQDYGQKRSMVAGEHTSILSPYFAIGALSARTAVAMARRANRNQLDRGEPGYRSWISEIAWRDFYKHVLVHWPFIW</sequence>
<dbReference type="PANTHER" id="PTHR11455">
    <property type="entry name" value="CRYPTOCHROME"/>
    <property type="match status" value="1"/>
</dbReference>